<protein>
    <recommendedName>
        <fullName evidence="4">ATP synthase protein I</fullName>
    </recommendedName>
</protein>
<evidence type="ECO:0008006" key="4">
    <source>
        <dbReference type="Google" id="ProtNLM"/>
    </source>
</evidence>
<dbReference type="Proteomes" id="UP000216311">
    <property type="component" value="Unassembled WGS sequence"/>
</dbReference>
<dbReference type="EMBL" id="NMVQ01000034">
    <property type="protein sequence ID" value="OYO19328.1"/>
    <property type="molecule type" value="Genomic_DNA"/>
</dbReference>
<evidence type="ECO:0000313" key="3">
    <source>
        <dbReference type="Proteomes" id="UP000216311"/>
    </source>
</evidence>
<proteinExistence type="predicted"/>
<dbReference type="AlphaFoldDB" id="A0A255GUH8"/>
<keyword evidence="3" id="KW-1185">Reference proteome</keyword>
<feature type="transmembrane region" description="Helical" evidence="1">
    <location>
        <begin position="123"/>
        <end position="144"/>
    </location>
</feature>
<sequence length="170" mass="17105">MTGALPSGPTPSAGVGSGNPAIVRARTLLMAGVLGAHAGALLAVGGSAVLLGRRGLFSALFGAALVIVFQVIGQSVQVRFATAHPRTLMAASLASFGFRAALLLFVLYAWFNLASDPDSLARGPLVAGAALTLVGWLGAEAYALHRLRVPNFDEPTDGPQGSAQGGGTAK</sequence>
<keyword evidence="1" id="KW-1133">Transmembrane helix</keyword>
<feature type="transmembrane region" description="Helical" evidence="1">
    <location>
        <begin position="88"/>
        <end position="111"/>
    </location>
</feature>
<organism evidence="2 3">
    <name type="scientific">Enemella dayhoffiae</name>
    <dbReference type="NCBI Taxonomy" id="2016507"/>
    <lineage>
        <taxon>Bacteria</taxon>
        <taxon>Bacillati</taxon>
        <taxon>Actinomycetota</taxon>
        <taxon>Actinomycetes</taxon>
        <taxon>Propionibacteriales</taxon>
        <taxon>Propionibacteriaceae</taxon>
        <taxon>Enemella</taxon>
    </lineage>
</organism>
<evidence type="ECO:0000313" key="2">
    <source>
        <dbReference type="EMBL" id="OYO19328.1"/>
    </source>
</evidence>
<name>A0A255GUH8_9ACTN</name>
<comment type="caution">
    <text evidence="2">The sequence shown here is derived from an EMBL/GenBank/DDBJ whole genome shotgun (WGS) entry which is preliminary data.</text>
</comment>
<keyword evidence="1" id="KW-0812">Transmembrane</keyword>
<feature type="transmembrane region" description="Helical" evidence="1">
    <location>
        <begin position="56"/>
        <end position="76"/>
    </location>
</feature>
<gene>
    <name evidence="2" type="ORF">CGZ93_13205</name>
</gene>
<accession>A0A255GUH8</accession>
<feature type="transmembrane region" description="Helical" evidence="1">
    <location>
        <begin position="28"/>
        <end position="50"/>
    </location>
</feature>
<evidence type="ECO:0000256" key="1">
    <source>
        <dbReference type="SAM" id="Phobius"/>
    </source>
</evidence>
<reference evidence="2 3" key="1">
    <citation type="submission" date="2017-07" db="EMBL/GenBank/DDBJ databases">
        <title>Draft whole genome sequences of clinical Proprionibacteriaceae strains.</title>
        <authorList>
            <person name="Bernier A.-M."/>
            <person name="Bernard K."/>
            <person name="Domingo M.-C."/>
        </authorList>
    </citation>
    <scope>NUCLEOTIDE SEQUENCE [LARGE SCALE GENOMIC DNA]</scope>
    <source>
        <strain evidence="2 3">NML 130396</strain>
    </source>
</reference>
<keyword evidence="1" id="KW-0472">Membrane</keyword>